<dbReference type="EMBL" id="JARJCM010000074">
    <property type="protein sequence ID" value="KAJ7032273.1"/>
    <property type="molecule type" value="Genomic_DNA"/>
</dbReference>
<evidence type="ECO:0000313" key="1">
    <source>
        <dbReference type="EMBL" id="KAJ7032273.1"/>
    </source>
</evidence>
<evidence type="ECO:0000313" key="2">
    <source>
        <dbReference type="Proteomes" id="UP001218188"/>
    </source>
</evidence>
<name>A0AAD6WYM6_9AGAR</name>
<comment type="caution">
    <text evidence="1">The sequence shown here is derived from an EMBL/GenBank/DDBJ whole genome shotgun (WGS) entry which is preliminary data.</text>
</comment>
<dbReference type="PANTHER" id="PTHR43162">
    <property type="match status" value="1"/>
</dbReference>
<accession>A0AAD6WYM6</accession>
<dbReference type="Proteomes" id="UP001218188">
    <property type="component" value="Unassembled WGS sequence"/>
</dbReference>
<dbReference type="PANTHER" id="PTHR43162:SF1">
    <property type="entry name" value="PRESTALK A DIFFERENTIATION PROTEIN A"/>
    <property type="match status" value="1"/>
</dbReference>
<reference evidence="1" key="1">
    <citation type="submission" date="2023-03" db="EMBL/GenBank/DDBJ databases">
        <title>Massive genome expansion in bonnet fungi (Mycena s.s.) driven by repeated elements and novel gene families across ecological guilds.</title>
        <authorList>
            <consortium name="Lawrence Berkeley National Laboratory"/>
            <person name="Harder C.B."/>
            <person name="Miyauchi S."/>
            <person name="Viragh M."/>
            <person name="Kuo A."/>
            <person name="Thoen E."/>
            <person name="Andreopoulos B."/>
            <person name="Lu D."/>
            <person name="Skrede I."/>
            <person name="Drula E."/>
            <person name="Henrissat B."/>
            <person name="Morin E."/>
            <person name="Kohler A."/>
            <person name="Barry K."/>
            <person name="LaButti K."/>
            <person name="Morin E."/>
            <person name="Salamov A."/>
            <person name="Lipzen A."/>
            <person name="Mereny Z."/>
            <person name="Hegedus B."/>
            <person name="Baldrian P."/>
            <person name="Stursova M."/>
            <person name="Weitz H."/>
            <person name="Taylor A."/>
            <person name="Grigoriev I.V."/>
            <person name="Nagy L.G."/>
            <person name="Martin F."/>
            <person name="Kauserud H."/>
        </authorList>
    </citation>
    <scope>NUCLEOTIDE SEQUENCE</scope>
    <source>
        <strain evidence="1">CBHHK200</strain>
    </source>
</reference>
<dbReference type="InterPro" id="IPR051604">
    <property type="entry name" value="Ergot_Alk_Oxidoreductase"/>
</dbReference>
<proteinExistence type="predicted"/>
<dbReference type="InterPro" id="IPR036291">
    <property type="entry name" value="NAD(P)-bd_dom_sf"/>
</dbReference>
<organism evidence="1 2">
    <name type="scientific">Mycena alexandri</name>
    <dbReference type="NCBI Taxonomy" id="1745969"/>
    <lineage>
        <taxon>Eukaryota</taxon>
        <taxon>Fungi</taxon>
        <taxon>Dikarya</taxon>
        <taxon>Basidiomycota</taxon>
        <taxon>Agaricomycotina</taxon>
        <taxon>Agaricomycetes</taxon>
        <taxon>Agaricomycetidae</taxon>
        <taxon>Agaricales</taxon>
        <taxon>Marasmiineae</taxon>
        <taxon>Mycenaceae</taxon>
        <taxon>Mycena</taxon>
    </lineage>
</organism>
<dbReference type="Gene3D" id="3.90.25.10">
    <property type="entry name" value="UDP-galactose 4-epimerase, domain 1"/>
    <property type="match status" value="1"/>
</dbReference>
<keyword evidence="2" id="KW-1185">Reference proteome</keyword>
<dbReference type="AlphaFoldDB" id="A0AAD6WYM6"/>
<dbReference type="SUPFAM" id="SSF51735">
    <property type="entry name" value="NAD(P)-binding Rossmann-fold domains"/>
    <property type="match status" value="1"/>
</dbReference>
<protein>
    <submittedName>
        <fullName evidence="1">Uncharacterized protein</fullName>
    </submittedName>
</protein>
<dbReference type="Gene3D" id="3.40.50.720">
    <property type="entry name" value="NAD(P)-binding Rossmann-like Domain"/>
    <property type="match status" value="1"/>
</dbReference>
<gene>
    <name evidence="1" type="ORF">C8F04DRAFT_1396712</name>
</gene>
<sequence>MTILVTGSTGKTGRSRFDWEDRATYILPFEAAQDIVSVHLIIPTHIPPKHVCEFVDLAVSKGVKRFVLMSGSLDLPGDPIQGPIWTHLRDSGVPFCILRPSRFFDNFSDMPESIRDDDKIVSATGSASIGFVSCEDIARVAVDCLLGETPHCAEHIIVGPDLLSFDEVAECFSHVLQRRITHESISIEKQKELWFGLPGEFIRLMSSVEEITAAGGEEAVYAAETKVVGKKTLTDFVRENLHLWTRIEDVDL</sequence>